<dbReference type="Pfam" id="PF13358">
    <property type="entry name" value="DDE_3"/>
    <property type="match status" value="1"/>
</dbReference>
<proteinExistence type="predicted"/>
<dbReference type="GO" id="GO:0003676">
    <property type="term" value="F:nucleic acid binding"/>
    <property type="evidence" value="ECO:0007669"/>
    <property type="project" value="InterPro"/>
</dbReference>
<dbReference type="AlphaFoldDB" id="A0A0C2MWP1"/>
<dbReference type="Gene3D" id="3.30.420.10">
    <property type="entry name" value="Ribonuclease H-like superfamily/Ribonuclease H"/>
    <property type="match status" value="1"/>
</dbReference>
<organism evidence="2 3">
    <name type="scientific">Thelohanellus kitauei</name>
    <name type="common">Myxosporean</name>
    <dbReference type="NCBI Taxonomy" id="669202"/>
    <lineage>
        <taxon>Eukaryota</taxon>
        <taxon>Metazoa</taxon>
        <taxon>Cnidaria</taxon>
        <taxon>Myxozoa</taxon>
        <taxon>Myxosporea</taxon>
        <taxon>Bivalvulida</taxon>
        <taxon>Platysporina</taxon>
        <taxon>Myxobolidae</taxon>
        <taxon>Thelohanellus</taxon>
    </lineage>
</organism>
<feature type="domain" description="Tc1-like transposase DDE" evidence="1">
    <location>
        <begin position="11"/>
        <end position="85"/>
    </location>
</feature>
<evidence type="ECO:0000313" key="2">
    <source>
        <dbReference type="EMBL" id="KII66022.1"/>
    </source>
</evidence>
<evidence type="ECO:0000259" key="1">
    <source>
        <dbReference type="Pfam" id="PF13358"/>
    </source>
</evidence>
<evidence type="ECO:0000313" key="3">
    <source>
        <dbReference type="Proteomes" id="UP000031668"/>
    </source>
</evidence>
<comment type="caution">
    <text evidence="2">The sequence shown here is derived from an EMBL/GenBank/DDBJ whole genome shotgun (WGS) entry which is preliminary data.</text>
</comment>
<keyword evidence="3" id="KW-1185">Reference proteome</keyword>
<dbReference type="EMBL" id="JWZT01003622">
    <property type="protein sequence ID" value="KII66022.1"/>
    <property type="molecule type" value="Genomic_DNA"/>
</dbReference>
<gene>
    <name evidence="2" type="ORF">RF11_10127</name>
</gene>
<reference evidence="2 3" key="1">
    <citation type="journal article" date="2014" name="Genome Biol. Evol.">
        <title>The genome of the myxosporean Thelohanellus kitauei shows adaptations to nutrient acquisition within its fish host.</title>
        <authorList>
            <person name="Yang Y."/>
            <person name="Xiong J."/>
            <person name="Zhou Z."/>
            <person name="Huo F."/>
            <person name="Miao W."/>
            <person name="Ran C."/>
            <person name="Liu Y."/>
            <person name="Zhang J."/>
            <person name="Feng J."/>
            <person name="Wang M."/>
            <person name="Wang M."/>
            <person name="Wang L."/>
            <person name="Yao B."/>
        </authorList>
    </citation>
    <scope>NUCLEOTIDE SEQUENCE [LARGE SCALE GENOMIC DNA]</scope>
    <source>
        <strain evidence="2">Wuqing</strain>
    </source>
</reference>
<dbReference type="InterPro" id="IPR038717">
    <property type="entry name" value="Tc1-like_DDE_dom"/>
</dbReference>
<protein>
    <recommendedName>
        <fullName evidence="1">Tc1-like transposase DDE domain-containing protein</fullName>
    </recommendedName>
</protein>
<name>A0A0C2MWP1_THEKT</name>
<dbReference type="InterPro" id="IPR036397">
    <property type="entry name" value="RNaseH_sf"/>
</dbReference>
<sequence>MGHFYSKDMITFLDYVNEALAKFQERVIESAVLITNNAPLHSHREIQDIIESTGHTFLFLAIYSQLLNLVENMSSQWKDKVKRGNPRWEEEFPCLNAENF</sequence>
<accession>A0A0C2MWP1</accession>
<dbReference type="Proteomes" id="UP000031668">
    <property type="component" value="Unassembled WGS sequence"/>
</dbReference>